<dbReference type="InterPro" id="IPR050410">
    <property type="entry name" value="CCR4/nocturin_mRNA_transcr"/>
</dbReference>
<dbReference type="AlphaFoldDB" id="A0AAT9FKJ3"/>
<accession>A0AAT9FKJ3</accession>
<organism evidence="2">
    <name type="scientific">Oceaniferula spumae</name>
    <dbReference type="NCBI Taxonomy" id="2979115"/>
    <lineage>
        <taxon>Bacteria</taxon>
        <taxon>Pseudomonadati</taxon>
        <taxon>Verrucomicrobiota</taxon>
        <taxon>Verrucomicrobiia</taxon>
        <taxon>Verrucomicrobiales</taxon>
        <taxon>Verrucomicrobiaceae</taxon>
        <taxon>Oceaniferula</taxon>
    </lineage>
</organism>
<dbReference type="PANTHER" id="PTHR12121">
    <property type="entry name" value="CARBON CATABOLITE REPRESSOR PROTEIN 4"/>
    <property type="match status" value="1"/>
</dbReference>
<dbReference type="GO" id="GO:0004519">
    <property type="term" value="F:endonuclease activity"/>
    <property type="evidence" value="ECO:0007669"/>
    <property type="project" value="UniProtKB-KW"/>
</dbReference>
<feature type="domain" description="Endonuclease/exonuclease/phosphatase" evidence="1">
    <location>
        <begin position="23"/>
        <end position="267"/>
    </location>
</feature>
<sequence length="277" mass="31490">MDTLLHATLKRELWLPAKMMQIMTYNVRYANDGIRKVRHWANRLPLMAEHIRRPSIVGLQEVMPSQLADIREAMEGYASIGAGRIDGTQGGEHVPIFYKKDQWEEADGGHFWLSATPETPGSRTWGNRIPRMCTWARLIDRKSGCGIYIYNTHFDHLSWKSRRLSAQFLLDTINGREHPSDPVALMGDLNCKPGSTPMKLLLADKTVLLDSFTMNDPDLANSSTFNRWRMSKRGRRKIDYILVSPNLKVMDSEILCIGQDAIAASDHNAVVITVDWP</sequence>
<dbReference type="Gene3D" id="3.60.10.10">
    <property type="entry name" value="Endonuclease/exonuclease/phosphatase"/>
    <property type="match status" value="1"/>
</dbReference>
<evidence type="ECO:0000313" key="2">
    <source>
        <dbReference type="EMBL" id="BDS06501.1"/>
    </source>
</evidence>
<gene>
    <name evidence="2" type="ORF">NT6N_15410</name>
</gene>
<keyword evidence="2" id="KW-0540">Nuclease</keyword>
<dbReference type="PANTHER" id="PTHR12121:SF36">
    <property type="entry name" value="ENDONUCLEASE_EXONUCLEASE_PHOSPHATASE DOMAIN-CONTAINING PROTEIN"/>
    <property type="match status" value="1"/>
</dbReference>
<proteinExistence type="predicted"/>
<name>A0AAT9FKJ3_9BACT</name>
<keyword evidence="2" id="KW-0378">Hydrolase</keyword>
<dbReference type="InterPro" id="IPR036691">
    <property type="entry name" value="Endo/exonu/phosph_ase_sf"/>
</dbReference>
<protein>
    <submittedName>
        <fullName evidence="2">Endonuclease</fullName>
    </submittedName>
</protein>
<dbReference type="KEGG" id="osu:NT6N_15410"/>
<evidence type="ECO:0000259" key="1">
    <source>
        <dbReference type="Pfam" id="PF03372"/>
    </source>
</evidence>
<keyword evidence="2" id="KW-0255">Endonuclease</keyword>
<dbReference type="GO" id="GO:0000175">
    <property type="term" value="F:3'-5'-RNA exonuclease activity"/>
    <property type="evidence" value="ECO:0007669"/>
    <property type="project" value="TreeGrafter"/>
</dbReference>
<dbReference type="SUPFAM" id="SSF56219">
    <property type="entry name" value="DNase I-like"/>
    <property type="match status" value="1"/>
</dbReference>
<reference evidence="2" key="1">
    <citation type="submission" date="2024-07" db="EMBL/GenBank/DDBJ databases">
        <title>Complete genome sequence of Verrucomicrobiaceae bacterium NT6N.</title>
        <authorList>
            <person name="Huang C."/>
            <person name="Takami H."/>
            <person name="Hamasaki K."/>
        </authorList>
    </citation>
    <scope>NUCLEOTIDE SEQUENCE</scope>
    <source>
        <strain evidence="2">NT6N</strain>
    </source>
</reference>
<dbReference type="EMBL" id="AP026866">
    <property type="protein sequence ID" value="BDS06501.1"/>
    <property type="molecule type" value="Genomic_DNA"/>
</dbReference>
<dbReference type="CDD" id="cd09083">
    <property type="entry name" value="EEP-1"/>
    <property type="match status" value="1"/>
</dbReference>
<dbReference type="Pfam" id="PF03372">
    <property type="entry name" value="Exo_endo_phos"/>
    <property type="match status" value="1"/>
</dbReference>
<dbReference type="InterPro" id="IPR005135">
    <property type="entry name" value="Endo/exonuclease/phosphatase"/>
</dbReference>